<dbReference type="SUPFAM" id="SSF47413">
    <property type="entry name" value="lambda repressor-like DNA-binding domains"/>
    <property type="match status" value="1"/>
</dbReference>
<dbReference type="AlphaFoldDB" id="A0A9X2ZB68"/>
<name>A0A9X2ZB68_9BACT</name>
<dbReference type="GO" id="GO:0003677">
    <property type="term" value="F:DNA binding"/>
    <property type="evidence" value="ECO:0007669"/>
    <property type="project" value="InterPro"/>
</dbReference>
<reference evidence="2" key="1">
    <citation type="submission" date="2022-08" db="EMBL/GenBank/DDBJ databases">
        <title>Genomic Encyclopedia of Type Strains, Phase V (KMG-V): Genome sequencing to study the core and pangenomes of soil and plant-associated prokaryotes.</title>
        <authorList>
            <person name="Whitman W."/>
        </authorList>
    </citation>
    <scope>NUCLEOTIDE SEQUENCE</scope>
    <source>
        <strain evidence="2">SP3012</strain>
    </source>
</reference>
<protein>
    <submittedName>
        <fullName evidence="2">Transcriptional regulator with XRE-family HTH domain</fullName>
    </submittedName>
</protein>
<feature type="domain" description="HTH cro/C1-type" evidence="1">
    <location>
        <begin position="111"/>
        <end position="165"/>
    </location>
</feature>
<sequence>MEIPKDAVEYFEKLKQDMRHRGTEIDGDLREVASDDQIRSLSSAYQDGDDEKARNVLHDLLRAKVKMGTVEAKRHLKAVKQEVARREETLDALSQRRNAESKIDYVVGRNVQVARELFGLSKTALADKTGAITRQTLLKIEKGKGLRLGVVEAIARALGVPSEALLLETNKIGVLYELTQPTDPMQTLFREIIDEPNEAALYAHRAAEGDRLDQEALTVVGDVLELADARYENPAARAGAAIGWLWGLPPGRRPELENPVTRDLVAAAVGGWWTHELAETGT</sequence>
<gene>
    <name evidence="2" type="ORF">GGQ01_002072</name>
</gene>
<evidence type="ECO:0000259" key="1">
    <source>
        <dbReference type="PROSITE" id="PS50943"/>
    </source>
</evidence>
<dbReference type="InterPro" id="IPR001387">
    <property type="entry name" value="Cro/C1-type_HTH"/>
</dbReference>
<evidence type="ECO:0000313" key="3">
    <source>
        <dbReference type="Proteomes" id="UP001155040"/>
    </source>
</evidence>
<dbReference type="Proteomes" id="UP001155040">
    <property type="component" value="Unassembled WGS sequence"/>
</dbReference>
<organism evidence="2 3">
    <name type="scientific">Salinibacter ruber</name>
    <dbReference type="NCBI Taxonomy" id="146919"/>
    <lineage>
        <taxon>Bacteria</taxon>
        <taxon>Pseudomonadati</taxon>
        <taxon>Rhodothermota</taxon>
        <taxon>Rhodothermia</taxon>
        <taxon>Rhodothermales</taxon>
        <taxon>Salinibacteraceae</taxon>
        <taxon>Salinibacter</taxon>
    </lineage>
</organism>
<proteinExistence type="predicted"/>
<comment type="caution">
    <text evidence="2">The sequence shown here is derived from an EMBL/GenBank/DDBJ whole genome shotgun (WGS) entry which is preliminary data.</text>
</comment>
<evidence type="ECO:0000313" key="2">
    <source>
        <dbReference type="EMBL" id="MCS4037000.1"/>
    </source>
</evidence>
<dbReference type="InterPro" id="IPR010982">
    <property type="entry name" value="Lambda_DNA-bd_dom_sf"/>
</dbReference>
<dbReference type="PROSITE" id="PS50943">
    <property type="entry name" value="HTH_CROC1"/>
    <property type="match status" value="1"/>
</dbReference>
<dbReference type="RefSeq" id="WP_259090912.1">
    <property type="nucleotide sequence ID" value="NZ_JANTZY010000004.1"/>
</dbReference>
<dbReference type="SMART" id="SM00530">
    <property type="entry name" value="HTH_XRE"/>
    <property type="match status" value="1"/>
</dbReference>
<dbReference type="Pfam" id="PF01381">
    <property type="entry name" value="HTH_3"/>
    <property type="match status" value="1"/>
</dbReference>
<dbReference type="Gene3D" id="1.10.260.40">
    <property type="entry name" value="lambda repressor-like DNA-binding domains"/>
    <property type="match status" value="1"/>
</dbReference>
<dbReference type="EMBL" id="JANUBF010000012">
    <property type="protein sequence ID" value="MCS4037000.1"/>
    <property type="molecule type" value="Genomic_DNA"/>
</dbReference>
<dbReference type="CDD" id="cd00093">
    <property type="entry name" value="HTH_XRE"/>
    <property type="match status" value="1"/>
</dbReference>
<accession>A0A9X2ZB68</accession>